<evidence type="ECO:0000313" key="5">
    <source>
        <dbReference type="EMBL" id="KAF2008780.1"/>
    </source>
</evidence>
<evidence type="ECO:0000313" key="6">
    <source>
        <dbReference type="Proteomes" id="UP000799778"/>
    </source>
</evidence>
<dbReference type="GO" id="GO:0018506">
    <property type="term" value="F:maleylacetate reductase activity"/>
    <property type="evidence" value="ECO:0007669"/>
    <property type="project" value="InterPro"/>
</dbReference>
<dbReference type="PANTHER" id="PTHR11496">
    <property type="entry name" value="ALCOHOL DEHYDROGENASE"/>
    <property type="match status" value="1"/>
</dbReference>
<dbReference type="RefSeq" id="XP_033377119.1">
    <property type="nucleotide sequence ID" value="XM_033532859.1"/>
</dbReference>
<feature type="domain" description="Fe-containing alcohol dehydrogenase-like C-terminal" evidence="4">
    <location>
        <begin position="165"/>
        <end position="348"/>
    </location>
</feature>
<feature type="domain" description="Alcohol dehydrogenase iron-type/glycerol dehydrogenase GldA" evidence="3">
    <location>
        <begin position="10"/>
        <end position="152"/>
    </location>
</feature>
<dbReference type="InterPro" id="IPR039697">
    <property type="entry name" value="Alcohol_dehydrogenase_Fe"/>
</dbReference>
<proteinExistence type="predicted"/>
<dbReference type="GO" id="GO:0005739">
    <property type="term" value="C:mitochondrion"/>
    <property type="evidence" value="ECO:0007669"/>
    <property type="project" value="TreeGrafter"/>
</dbReference>
<evidence type="ECO:0000259" key="3">
    <source>
        <dbReference type="Pfam" id="PF00465"/>
    </source>
</evidence>
<gene>
    <name evidence="5" type="ORF">BU24DRAFT_474717</name>
</gene>
<dbReference type="Gene3D" id="3.40.50.1970">
    <property type="match status" value="1"/>
</dbReference>
<dbReference type="Pfam" id="PF00465">
    <property type="entry name" value="Fe-ADH"/>
    <property type="match status" value="1"/>
</dbReference>
<accession>A0A6A5X782</accession>
<reference evidence="5" key="1">
    <citation type="journal article" date="2020" name="Stud. Mycol.">
        <title>101 Dothideomycetes genomes: a test case for predicting lifestyles and emergence of pathogens.</title>
        <authorList>
            <person name="Haridas S."/>
            <person name="Albert R."/>
            <person name="Binder M."/>
            <person name="Bloem J."/>
            <person name="Labutti K."/>
            <person name="Salamov A."/>
            <person name="Andreopoulos B."/>
            <person name="Baker S."/>
            <person name="Barry K."/>
            <person name="Bills G."/>
            <person name="Bluhm B."/>
            <person name="Cannon C."/>
            <person name="Castanera R."/>
            <person name="Culley D."/>
            <person name="Daum C."/>
            <person name="Ezra D."/>
            <person name="Gonzalez J."/>
            <person name="Henrissat B."/>
            <person name="Kuo A."/>
            <person name="Liang C."/>
            <person name="Lipzen A."/>
            <person name="Lutzoni F."/>
            <person name="Magnuson J."/>
            <person name="Mondo S."/>
            <person name="Nolan M."/>
            <person name="Ohm R."/>
            <person name="Pangilinan J."/>
            <person name="Park H.-J."/>
            <person name="Ramirez L."/>
            <person name="Alfaro M."/>
            <person name="Sun H."/>
            <person name="Tritt A."/>
            <person name="Yoshinaga Y."/>
            <person name="Zwiers L.-H."/>
            <person name="Turgeon B."/>
            <person name="Goodwin S."/>
            <person name="Spatafora J."/>
            <person name="Crous P."/>
            <person name="Grigoriev I."/>
        </authorList>
    </citation>
    <scope>NUCLEOTIDE SEQUENCE</scope>
    <source>
        <strain evidence="5">CBS 175.79</strain>
    </source>
</reference>
<keyword evidence="1" id="KW-0560">Oxidoreductase</keyword>
<dbReference type="InterPro" id="IPR001670">
    <property type="entry name" value="ADH_Fe/GldA"/>
</dbReference>
<dbReference type="PANTHER" id="PTHR11496:SF105">
    <property type="entry name" value="REDUCTASE, PUTATIVE (AFU_ORTHOLOGUE AFUA_6G07090)-RELATED"/>
    <property type="match status" value="1"/>
</dbReference>
<dbReference type="InterPro" id="IPR034786">
    <property type="entry name" value="MAR"/>
</dbReference>
<dbReference type="GO" id="GO:0004022">
    <property type="term" value="F:alcohol dehydrogenase (NAD+) activity"/>
    <property type="evidence" value="ECO:0007669"/>
    <property type="project" value="TreeGrafter"/>
</dbReference>
<sequence length="357" mass="38493">MSQFTYTANPSRVIFGSGTLSQIATEVSTQGFTAAMILCTPYQVDDARRIEHLLGAKASHIFSEATMHTPTSITEKALAIVENKKVDCLVSIGGGSTTGLGKAISIRTGIYHICIPTTYAGSEMTSILGQTSQGLKTTIKDPRVLPGTVIYDVDLTKTLPAGLSATSGINAIAHAAEALYAPDSNPIIRLIAREGIRALAEALPDIMKDQESHDARYKALYGAWLCGMCLGSTTMSLHHKLCHTLGGSFDLPHAETHTILLPHTLAYNCPAAPTLDAELAELLPGGYSSGIEGLNRLLDQLNVKRALKDFWFNEDDIDRAASIAMENQYANPRKVEREKICELLRRAWAGEPARVDG</sequence>
<dbReference type="AlphaFoldDB" id="A0A6A5X782"/>
<dbReference type="Proteomes" id="UP000799778">
    <property type="component" value="Unassembled WGS sequence"/>
</dbReference>
<dbReference type="Gene3D" id="1.20.1090.10">
    <property type="entry name" value="Dehydroquinate synthase-like - alpha domain"/>
    <property type="match status" value="1"/>
</dbReference>
<evidence type="ECO:0000256" key="2">
    <source>
        <dbReference type="ARBA" id="ARBA00023027"/>
    </source>
</evidence>
<dbReference type="SUPFAM" id="SSF56796">
    <property type="entry name" value="Dehydroquinate synthase-like"/>
    <property type="match status" value="1"/>
</dbReference>
<dbReference type="CDD" id="cd08177">
    <property type="entry name" value="MAR"/>
    <property type="match status" value="1"/>
</dbReference>
<dbReference type="OrthoDB" id="3360544at2759"/>
<evidence type="ECO:0000256" key="1">
    <source>
        <dbReference type="ARBA" id="ARBA00023002"/>
    </source>
</evidence>
<organism evidence="5 6">
    <name type="scientific">Aaosphaeria arxii CBS 175.79</name>
    <dbReference type="NCBI Taxonomy" id="1450172"/>
    <lineage>
        <taxon>Eukaryota</taxon>
        <taxon>Fungi</taxon>
        <taxon>Dikarya</taxon>
        <taxon>Ascomycota</taxon>
        <taxon>Pezizomycotina</taxon>
        <taxon>Dothideomycetes</taxon>
        <taxon>Pleosporomycetidae</taxon>
        <taxon>Pleosporales</taxon>
        <taxon>Pleosporales incertae sedis</taxon>
        <taxon>Aaosphaeria</taxon>
    </lineage>
</organism>
<dbReference type="GeneID" id="54290256"/>
<name>A0A6A5X782_9PLEO</name>
<dbReference type="Pfam" id="PF25137">
    <property type="entry name" value="ADH_Fe_C"/>
    <property type="match status" value="1"/>
</dbReference>
<dbReference type="EMBL" id="ML978081">
    <property type="protein sequence ID" value="KAF2008780.1"/>
    <property type="molecule type" value="Genomic_DNA"/>
</dbReference>
<dbReference type="GO" id="GO:0046872">
    <property type="term" value="F:metal ion binding"/>
    <property type="evidence" value="ECO:0007669"/>
    <property type="project" value="InterPro"/>
</dbReference>
<dbReference type="InterPro" id="IPR056798">
    <property type="entry name" value="ADH_Fe_C"/>
</dbReference>
<keyword evidence="2" id="KW-0520">NAD</keyword>
<keyword evidence="6" id="KW-1185">Reference proteome</keyword>
<evidence type="ECO:0000259" key="4">
    <source>
        <dbReference type="Pfam" id="PF25137"/>
    </source>
</evidence>
<protein>
    <submittedName>
        <fullName evidence="5">Putative maleylacetate reductase</fullName>
    </submittedName>
</protein>